<dbReference type="AlphaFoldDB" id="A0A508TJM1"/>
<comment type="caution">
    <text evidence="2">The sequence shown here is derived from an EMBL/GenBank/DDBJ whole genome shotgun (WGS) entry which is preliminary data.</text>
</comment>
<evidence type="ECO:0000313" key="2">
    <source>
        <dbReference type="EMBL" id="VIO74554.1"/>
    </source>
</evidence>
<evidence type="ECO:0000256" key="1">
    <source>
        <dbReference type="SAM" id="Phobius"/>
    </source>
</evidence>
<feature type="transmembrane region" description="Helical" evidence="1">
    <location>
        <begin position="7"/>
        <end position="29"/>
    </location>
</feature>
<feature type="transmembrane region" description="Helical" evidence="1">
    <location>
        <begin position="41"/>
        <end position="59"/>
    </location>
</feature>
<organism evidence="2 3">
    <name type="scientific">Bradyrhizobium ivorense</name>
    <dbReference type="NCBI Taxonomy" id="2511166"/>
    <lineage>
        <taxon>Bacteria</taxon>
        <taxon>Pseudomonadati</taxon>
        <taxon>Pseudomonadota</taxon>
        <taxon>Alphaproteobacteria</taxon>
        <taxon>Hyphomicrobiales</taxon>
        <taxon>Nitrobacteraceae</taxon>
        <taxon>Bradyrhizobium</taxon>
    </lineage>
</organism>
<proteinExistence type="predicted"/>
<reference evidence="2" key="1">
    <citation type="submission" date="2019-02" db="EMBL/GenBank/DDBJ databases">
        <authorList>
            <person name="Pothier F.J."/>
        </authorList>
    </citation>
    <scope>NUCLEOTIDE SEQUENCE</scope>
    <source>
        <strain evidence="2">CI-1B</strain>
    </source>
</reference>
<dbReference type="Proteomes" id="UP000328092">
    <property type="component" value="Unassembled WGS sequence"/>
</dbReference>
<evidence type="ECO:0000313" key="3">
    <source>
        <dbReference type="Proteomes" id="UP000328092"/>
    </source>
</evidence>
<accession>A0A508TJM1</accession>
<keyword evidence="1" id="KW-0472">Membrane</keyword>
<dbReference type="OrthoDB" id="8250795at2"/>
<keyword evidence="1" id="KW-0812">Transmembrane</keyword>
<name>A0A508TJM1_9BRAD</name>
<keyword evidence="3" id="KW-1185">Reference proteome</keyword>
<protein>
    <submittedName>
        <fullName evidence="2">Uncharacterized protein</fullName>
    </submittedName>
</protein>
<sequence length="67" mass="7100">MDSKIDFASIIVAVCVAGYAAIMLAYVAQNDLGLSAVQTRHLSMITALVVALPLALDLVRSPPDETR</sequence>
<dbReference type="RefSeq" id="WP_139862336.1">
    <property type="nucleotide sequence ID" value="NZ_CAADFC020000020.1"/>
</dbReference>
<gene>
    <name evidence="2" type="ORF">CI1B_53270</name>
</gene>
<keyword evidence="1" id="KW-1133">Transmembrane helix</keyword>
<dbReference type="EMBL" id="CAADFC020000020">
    <property type="protein sequence ID" value="VIO74554.1"/>
    <property type="molecule type" value="Genomic_DNA"/>
</dbReference>